<dbReference type="InterPro" id="IPR002104">
    <property type="entry name" value="Integrase_catalytic"/>
</dbReference>
<organism evidence="3 4">
    <name type="scientific">Nitrolancea hollandica Lb</name>
    <dbReference type="NCBI Taxonomy" id="1129897"/>
    <lineage>
        <taxon>Bacteria</taxon>
        <taxon>Pseudomonadati</taxon>
        <taxon>Thermomicrobiota</taxon>
        <taxon>Thermomicrobia</taxon>
        <taxon>Sphaerobacterales</taxon>
        <taxon>Sphaerobacterineae</taxon>
        <taxon>Sphaerobacteraceae</taxon>
        <taxon>Nitrolancea</taxon>
    </lineage>
</organism>
<proteinExistence type="predicted"/>
<dbReference type="GO" id="GO:0006310">
    <property type="term" value="P:DNA recombination"/>
    <property type="evidence" value="ECO:0007669"/>
    <property type="project" value="UniProtKB-KW"/>
</dbReference>
<evidence type="ECO:0000256" key="1">
    <source>
        <dbReference type="ARBA" id="ARBA00023172"/>
    </source>
</evidence>
<dbReference type="GO" id="GO:0003677">
    <property type="term" value="F:DNA binding"/>
    <property type="evidence" value="ECO:0007669"/>
    <property type="project" value="InterPro"/>
</dbReference>
<dbReference type="PROSITE" id="PS51898">
    <property type="entry name" value="TYR_RECOMBINASE"/>
    <property type="match status" value="1"/>
</dbReference>
<keyword evidence="4" id="KW-1185">Reference proteome</keyword>
<comment type="caution">
    <text evidence="3">The sequence shown here is derived from an EMBL/GenBank/DDBJ whole genome shotgun (WGS) entry which is preliminary data.</text>
</comment>
<dbReference type="EMBL" id="CAGS01000448">
    <property type="protein sequence ID" value="CCF85502.1"/>
    <property type="molecule type" value="Genomic_DNA"/>
</dbReference>
<protein>
    <submittedName>
        <fullName evidence="3">Integrase family protein</fullName>
    </submittedName>
</protein>
<evidence type="ECO:0000313" key="3">
    <source>
        <dbReference type="EMBL" id="CCF85502.1"/>
    </source>
</evidence>
<gene>
    <name evidence="3" type="ORF">NITHO_5010005</name>
</gene>
<dbReference type="GO" id="GO:0015074">
    <property type="term" value="P:DNA integration"/>
    <property type="evidence" value="ECO:0007669"/>
    <property type="project" value="InterPro"/>
</dbReference>
<dbReference type="Pfam" id="PF00589">
    <property type="entry name" value="Phage_integrase"/>
    <property type="match status" value="1"/>
</dbReference>
<feature type="domain" description="Tyr recombinase" evidence="2">
    <location>
        <begin position="1"/>
        <end position="103"/>
    </location>
</feature>
<dbReference type="Proteomes" id="UP000004221">
    <property type="component" value="Unassembled WGS sequence"/>
</dbReference>
<dbReference type="InterPro" id="IPR013762">
    <property type="entry name" value="Integrase-like_cat_sf"/>
</dbReference>
<evidence type="ECO:0000313" key="4">
    <source>
        <dbReference type="Proteomes" id="UP000004221"/>
    </source>
</evidence>
<dbReference type="AlphaFoldDB" id="I4ELE0"/>
<name>I4ELE0_9BACT</name>
<dbReference type="SUPFAM" id="SSF56349">
    <property type="entry name" value="DNA breaking-rejoining enzymes"/>
    <property type="match status" value="1"/>
</dbReference>
<dbReference type="Gene3D" id="1.10.443.10">
    <property type="entry name" value="Intergrase catalytic core"/>
    <property type="match status" value="1"/>
</dbReference>
<keyword evidence="1" id="KW-0233">DNA recombination</keyword>
<evidence type="ECO:0000259" key="2">
    <source>
        <dbReference type="PROSITE" id="PS51898"/>
    </source>
</evidence>
<reference evidence="3 4" key="1">
    <citation type="journal article" date="2012" name="ISME J.">
        <title>Nitrification expanded: discovery, physiology and genomics of a nitrite-oxidizing bacterium from the phylum Chloroflexi.</title>
        <authorList>
            <person name="Sorokin D.Y."/>
            <person name="Lucker S."/>
            <person name="Vejmelkova D."/>
            <person name="Kostrikina N.A."/>
            <person name="Kleerebezem R."/>
            <person name="Rijpstra W.I."/>
            <person name="Damste J.S."/>
            <person name="Le Paslier D."/>
            <person name="Muyzer G."/>
            <person name="Wagner M."/>
            <person name="van Loosdrecht M.C."/>
            <person name="Daims H."/>
        </authorList>
    </citation>
    <scope>NUCLEOTIDE SEQUENCE [LARGE SCALE GENOMIC DNA]</scope>
    <source>
        <strain evidence="4">none</strain>
    </source>
</reference>
<accession>I4ELE0</accession>
<sequence length="115" mass="12768">MSIKPTKVQLASDRWRNSGLVFTSRIGTSLEPRNVTRAYKALLTRAGLPDIRFHDLRHSCASLLVAQGLHPRVVMETLGHSQISLTMNTYAHVLAEVQREAAVTMDRLFPEAADG</sequence>
<dbReference type="InterPro" id="IPR011010">
    <property type="entry name" value="DNA_brk_join_enz"/>
</dbReference>